<protein>
    <submittedName>
        <fullName evidence="1">ATP-binding protein</fullName>
    </submittedName>
</protein>
<gene>
    <name evidence="1" type="ORF">CFR71_12700</name>
</gene>
<dbReference type="RefSeq" id="WP_110531712.1">
    <property type="nucleotide sequence ID" value="NZ_NOXG01000022.1"/>
</dbReference>
<accession>A0A318Q5K0</accession>
<keyword evidence="1" id="KW-0067">ATP-binding</keyword>
<evidence type="ECO:0000313" key="1">
    <source>
        <dbReference type="EMBL" id="PYD74806.1"/>
    </source>
</evidence>
<dbReference type="AlphaFoldDB" id="A0A318Q5K0"/>
<dbReference type="GO" id="GO:0005524">
    <property type="term" value="F:ATP binding"/>
    <property type="evidence" value="ECO:0007669"/>
    <property type="project" value="UniProtKB-KW"/>
</dbReference>
<comment type="caution">
    <text evidence="1">The sequence shown here is derived from an EMBL/GenBank/DDBJ whole genome shotgun (WGS) entry which is preliminary data.</text>
</comment>
<dbReference type="Proteomes" id="UP000247609">
    <property type="component" value="Unassembled WGS sequence"/>
</dbReference>
<sequence>MNPLKKQVTFQRRFSRSTRLDQDLHGTSSLVGYVLLAGIAHSLTAMARSQAETRQGAFIWTGPYGGGKSSAAVLVANLIGGHSVNMAQAREIVGKDLQALYDRAFPTGAGPWAVVAVTGRRVGLREAIADAAAATLEWSKSTYVQARQSDEELIAHLVHSAMQEHGGIVLILDELGKILEHEAASGGDIHLLQDLAESCARSKGRLVVIGVLHQAFEQYAARVSRDGRQEWAKVEGRFQNIPFLAGSDEAVALLGQAINCEHRSRDTDRQAATVAAAVAKRKPTDEAVLARALARTWPLNPVTALLLGPVSRQRFAQNERSVFGFLGSAEPGGFQEFLTDARSGETYGPDRLWDYLVANFGMTLASGANGNRFSLAFEAIERAGVKGGPLHVRLTKIAAIIEFFRNGSGLSIADDVLMASVPDEKPRAVSSALDDLVEWAVLIHQPRLGGYALFAGSDFELEDAIGRALNVLSAEQLASVPSRVGLGFVAAKRHYFYTGTLRTFEIVLFSIGMEDDVETIATRLAKYKTHGAGLLVLAIGDGMLTPAQTGNRCKRIAQLLKDASVVVAIGAVKDSYALRNGVMEMFAIERVLREHPQLEGDRIARRELAARQAGNIDIVYRELQAALDHACWWIAAGDVPGVTKPLSIIASQLAEAAYPCVPILKSELLQRERPSSSAMAAMRELCYAMVRNPSQEYLGFTGYPAEMGLYITILAAAGLHDAMEDGTFGFLPPDEDTAAGRSLVAAWAVLGDADDAQLDEVYARWARPPFGIKAGIMPVLALAIILARREHSAVYLDGMFQTSLDDIFVDKLLQQPARVRIKAITRDGRKEAFLLDLGQRFGVQGAITSLSVAQAIFQRFEILPVYAQRTGHLSSRARAIRGVVLKANDPEALLFEQLPAAMDNDLDVQVIYDAVVEVENTYPSLLEQLRLALAQALAVDPCTFQGLRERTATIAGLTNDFSFEGFAMRAAAFEGGEGDIEGVASVLLHKPARNWSDRDQEQALVQMARYGQHFRELETLAAVRNRRSNTEALALIVGIDPAMPPVRTSFALTDAEKQAADALAEQLRTTLGAREGHERVHLAALARVVAGLIDMHEDKVAL</sequence>
<dbReference type="EMBL" id="NOXG01000022">
    <property type="protein sequence ID" value="PYD74806.1"/>
    <property type="molecule type" value="Genomic_DNA"/>
</dbReference>
<organism evidence="1 2">
    <name type="scientific">Novacetimonas pomaceti</name>
    <dbReference type="NCBI Taxonomy" id="2021998"/>
    <lineage>
        <taxon>Bacteria</taxon>
        <taxon>Pseudomonadati</taxon>
        <taxon>Pseudomonadota</taxon>
        <taxon>Alphaproteobacteria</taxon>
        <taxon>Acetobacterales</taxon>
        <taxon>Acetobacteraceae</taxon>
        <taxon>Novacetimonas</taxon>
    </lineage>
</organism>
<dbReference type="InterPro" id="IPR027417">
    <property type="entry name" value="P-loop_NTPase"/>
</dbReference>
<proteinExistence type="predicted"/>
<name>A0A318Q5K0_9PROT</name>
<dbReference type="SUPFAM" id="SSF52540">
    <property type="entry name" value="P-loop containing nucleoside triphosphate hydrolases"/>
    <property type="match status" value="1"/>
</dbReference>
<dbReference type="Gene3D" id="3.40.50.300">
    <property type="entry name" value="P-loop containing nucleotide triphosphate hydrolases"/>
    <property type="match status" value="1"/>
</dbReference>
<keyword evidence="1" id="KW-0547">Nucleotide-binding</keyword>
<evidence type="ECO:0000313" key="2">
    <source>
        <dbReference type="Proteomes" id="UP000247609"/>
    </source>
</evidence>
<reference evidence="1 2" key="1">
    <citation type="submission" date="2017-07" db="EMBL/GenBank/DDBJ databases">
        <title>A draft genome sequence of Komagataeibacter sp. T5K1.</title>
        <authorList>
            <person name="Skraban J."/>
            <person name="Cleenwerck I."/>
            <person name="Vandamme P."/>
            <person name="Trcek J."/>
        </authorList>
    </citation>
    <scope>NUCLEOTIDE SEQUENCE [LARGE SCALE GENOMIC DNA]</scope>
    <source>
        <strain evidence="1 2">T5K1</strain>
    </source>
</reference>